<sequence length="514" mass="58177">MATTINEIIRDSLELIKEEHLNLTPDNYAKVFCKVAKQKGVIVEDCQKVDKYTKKLDPNIVADMKRFSISNVDELLAFLVAKMNRANEGDSLKMVSSLAILTKRVLQAITLLHDAKATSLANASLERLDFHQNLQSIDLVKEKWFDFISNYDDSYLKKLDAFGHVSKEDLEAMVRDLIKILSKDTSTELYRDIVPLIIATLVPSIASGMNDELAAISHELRTSPDALSTPALQKEIKALIGKRIELDKTEVQKKISALDKILDEINKKLLELIQSSNLSHEQVKVIKADLQNINFSHDSFENVHVKLLNIASSLENETKSLSERMVSNQETITKLQNRVTKLESALLVAKQEVKEDFLTHVATKRALANEMSRVEDAFMRYKIDYTLCFIDIDHFKVVNDTYGHEAGDVILSTVGKILRKYIRQVDFVGRYGGEEFLVILPSTELPQAVHFADKIRAIVEQFKFLYKNERIDVTVSCGVSQRSQQKSKDETLSAADAFLYKAKEAGRNRVMPVL</sequence>
<dbReference type="PANTHER" id="PTHR45138:SF9">
    <property type="entry name" value="DIGUANYLATE CYCLASE DGCM-RELATED"/>
    <property type="match status" value="1"/>
</dbReference>
<evidence type="ECO:0000313" key="5">
    <source>
        <dbReference type="Proteomes" id="UP000094609"/>
    </source>
</evidence>
<dbReference type="EC" id="2.7.7.65" evidence="1"/>
<evidence type="ECO:0000256" key="2">
    <source>
        <dbReference type="ARBA" id="ARBA00034247"/>
    </source>
</evidence>
<dbReference type="SUPFAM" id="SSF55073">
    <property type="entry name" value="Nucleotide cyclase"/>
    <property type="match status" value="1"/>
</dbReference>
<dbReference type="GO" id="GO:0052621">
    <property type="term" value="F:diguanylate cyclase activity"/>
    <property type="evidence" value="ECO:0007669"/>
    <property type="project" value="UniProtKB-EC"/>
</dbReference>
<dbReference type="PATRIC" id="fig|1193502.14.peg.2030"/>
<comment type="catalytic activity">
    <reaction evidence="2">
        <text>2 GTP = 3',3'-c-di-GMP + 2 diphosphate</text>
        <dbReference type="Rhea" id="RHEA:24898"/>
        <dbReference type="ChEBI" id="CHEBI:33019"/>
        <dbReference type="ChEBI" id="CHEBI:37565"/>
        <dbReference type="ChEBI" id="CHEBI:58805"/>
        <dbReference type="EC" id="2.7.7.65"/>
    </reaction>
</comment>
<dbReference type="FunFam" id="3.30.70.270:FF:000001">
    <property type="entry name" value="Diguanylate cyclase domain protein"/>
    <property type="match status" value="1"/>
</dbReference>
<evidence type="ECO:0000259" key="3">
    <source>
        <dbReference type="PROSITE" id="PS50887"/>
    </source>
</evidence>
<dbReference type="InterPro" id="IPR050469">
    <property type="entry name" value="Diguanylate_Cyclase"/>
</dbReference>
<dbReference type="InterPro" id="IPR043128">
    <property type="entry name" value="Rev_trsase/Diguanyl_cyclase"/>
</dbReference>
<dbReference type="EMBL" id="CP017111">
    <property type="protein sequence ID" value="AOO65768.1"/>
    <property type="molecule type" value="Genomic_DNA"/>
</dbReference>
<dbReference type="InterPro" id="IPR029787">
    <property type="entry name" value="Nucleotide_cyclase"/>
</dbReference>
<dbReference type="InterPro" id="IPR000160">
    <property type="entry name" value="GGDEF_dom"/>
</dbReference>
<dbReference type="Gene3D" id="3.30.70.270">
    <property type="match status" value="1"/>
</dbReference>
<accession>A0A1D7TL95</accession>
<gene>
    <name evidence="4" type="ORF">SHALO_1997</name>
</gene>
<dbReference type="PROSITE" id="PS50887">
    <property type="entry name" value="GGDEF"/>
    <property type="match status" value="1"/>
</dbReference>
<feature type="domain" description="GGDEF" evidence="3">
    <location>
        <begin position="383"/>
        <end position="514"/>
    </location>
</feature>
<evidence type="ECO:0000256" key="1">
    <source>
        <dbReference type="ARBA" id="ARBA00012528"/>
    </source>
</evidence>
<dbReference type="AlphaFoldDB" id="A0A1D7TL95"/>
<reference evidence="5" key="1">
    <citation type="submission" date="2016-08" db="EMBL/GenBank/DDBJ databases">
        <title>Complete genome sequence of the organohalide-respiring Epsilonproteobacterium Sulfurospirillum halorespirans.</title>
        <authorList>
            <person name="Goris T."/>
            <person name="Zimmermann J."/>
            <person name="Schenz B."/>
            <person name="Lemos M."/>
            <person name="Hackermueller J."/>
            <person name="Diekert G."/>
        </authorList>
    </citation>
    <scope>NUCLEOTIDE SEQUENCE [LARGE SCALE GENOMIC DNA]</scope>
    <source>
        <strain>DSM 13726</strain>
        <strain evidence="5">PCE-M2</strain>
    </source>
</reference>
<dbReference type="Proteomes" id="UP000094609">
    <property type="component" value="Chromosome"/>
</dbReference>
<name>A0A1D7TL95_9BACT</name>
<evidence type="ECO:0000313" key="4">
    <source>
        <dbReference type="EMBL" id="AOO65768.1"/>
    </source>
</evidence>
<dbReference type="CDD" id="cd01949">
    <property type="entry name" value="GGDEF"/>
    <property type="match status" value="1"/>
</dbReference>
<proteinExistence type="predicted"/>
<keyword evidence="5" id="KW-1185">Reference proteome</keyword>
<dbReference type="STRING" id="1193502.SHALO_1997"/>
<protein>
    <recommendedName>
        <fullName evidence="1">diguanylate cyclase</fullName>
        <ecNumber evidence="1">2.7.7.65</ecNumber>
    </recommendedName>
</protein>
<dbReference type="NCBIfam" id="TIGR00254">
    <property type="entry name" value="GGDEF"/>
    <property type="match status" value="1"/>
</dbReference>
<dbReference type="SMART" id="SM00267">
    <property type="entry name" value="GGDEF"/>
    <property type="match status" value="1"/>
</dbReference>
<dbReference type="Pfam" id="PF00990">
    <property type="entry name" value="GGDEF"/>
    <property type="match status" value="1"/>
</dbReference>
<organism evidence="4 5">
    <name type="scientific">Sulfurospirillum halorespirans DSM 13726</name>
    <dbReference type="NCBI Taxonomy" id="1193502"/>
    <lineage>
        <taxon>Bacteria</taxon>
        <taxon>Pseudomonadati</taxon>
        <taxon>Campylobacterota</taxon>
        <taxon>Epsilonproteobacteria</taxon>
        <taxon>Campylobacterales</taxon>
        <taxon>Sulfurospirillaceae</taxon>
        <taxon>Sulfurospirillum</taxon>
    </lineage>
</organism>
<dbReference type="KEGG" id="shal:SHALO_1997"/>
<dbReference type="PANTHER" id="PTHR45138">
    <property type="entry name" value="REGULATORY COMPONENTS OF SENSORY TRANSDUCTION SYSTEM"/>
    <property type="match status" value="1"/>
</dbReference>
<dbReference type="RefSeq" id="WP_069478411.1">
    <property type="nucleotide sequence ID" value="NZ_CP017111.1"/>
</dbReference>